<dbReference type="PANTHER" id="PTHR11183">
    <property type="entry name" value="GLYCOGENIN SUBFAMILY MEMBER"/>
    <property type="match status" value="1"/>
</dbReference>
<evidence type="ECO:0000313" key="2">
    <source>
        <dbReference type="EMBL" id="TCD66735.1"/>
    </source>
</evidence>
<reference evidence="2 3" key="1">
    <citation type="submission" date="2018-11" db="EMBL/GenBank/DDBJ databases">
        <title>Genome assembly of Steccherinum ochraceum LE-BIN_3174, the white-rot fungus of the Steccherinaceae family (The Residual Polyporoid clade, Polyporales, Basidiomycota).</title>
        <authorList>
            <person name="Fedorova T.V."/>
            <person name="Glazunova O.A."/>
            <person name="Landesman E.O."/>
            <person name="Moiseenko K.V."/>
            <person name="Psurtseva N.V."/>
            <person name="Savinova O.S."/>
            <person name="Shakhova N.V."/>
            <person name="Tyazhelova T.V."/>
            <person name="Vasina D.V."/>
        </authorList>
    </citation>
    <scope>NUCLEOTIDE SEQUENCE [LARGE SCALE GENOMIC DNA]</scope>
    <source>
        <strain evidence="2 3">LE-BIN_3174</strain>
    </source>
</reference>
<evidence type="ECO:0000256" key="1">
    <source>
        <dbReference type="SAM" id="Phobius"/>
    </source>
</evidence>
<evidence type="ECO:0000313" key="3">
    <source>
        <dbReference type="Proteomes" id="UP000292702"/>
    </source>
</evidence>
<dbReference type="Gene3D" id="3.90.550.10">
    <property type="entry name" value="Spore Coat Polysaccharide Biosynthesis Protein SpsA, Chain A"/>
    <property type="match status" value="1"/>
</dbReference>
<evidence type="ECO:0008006" key="4">
    <source>
        <dbReference type="Google" id="ProtNLM"/>
    </source>
</evidence>
<accession>A0A4R0RL91</accession>
<organism evidence="2 3">
    <name type="scientific">Steccherinum ochraceum</name>
    <dbReference type="NCBI Taxonomy" id="92696"/>
    <lineage>
        <taxon>Eukaryota</taxon>
        <taxon>Fungi</taxon>
        <taxon>Dikarya</taxon>
        <taxon>Basidiomycota</taxon>
        <taxon>Agaricomycotina</taxon>
        <taxon>Agaricomycetes</taxon>
        <taxon>Polyporales</taxon>
        <taxon>Steccherinaceae</taxon>
        <taxon>Steccherinum</taxon>
    </lineage>
</organism>
<keyword evidence="1" id="KW-0812">Transmembrane</keyword>
<dbReference type="Proteomes" id="UP000292702">
    <property type="component" value="Unassembled WGS sequence"/>
</dbReference>
<keyword evidence="1" id="KW-1133">Transmembrane helix</keyword>
<feature type="transmembrane region" description="Helical" evidence="1">
    <location>
        <begin position="37"/>
        <end position="56"/>
    </location>
</feature>
<dbReference type="STRING" id="92696.A0A4R0RL91"/>
<keyword evidence="3" id="KW-1185">Reference proteome</keyword>
<dbReference type="OrthoDB" id="2014201at2759"/>
<protein>
    <recommendedName>
        <fullName evidence="4">Glycogenin glucosyltransferase</fullName>
    </recommendedName>
</protein>
<gene>
    <name evidence="2" type="ORF">EIP91_000976</name>
</gene>
<sequence length="251" mass="27673">MNFFLKHIRPNDYSPLPTSLASPTSVHQPKRAFSRRYVALVLFLTLSAALNLILFFCPPKYYPRTALDNYQALNHNPLIDADSLPLTSASEPLELAHEQHAVVTSLYTDAFAGAVATLGHSLRRANTTARLLVLYLPDRVSPHALCLATASGFEPHPVARIPPPHRGRGVYAHFLDQFTKLNVWTLDALGVKSLVYLDADTLVRRNFDELFALPFAFAAVPDVFPTGQGFALSLNAGVLVLRPSTAVFHDM</sequence>
<comment type="caution">
    <text evidence="2">The sequence shown here is derived from an EMBL/GenBank/DDBJ whole genome shotgun (WGS) entry which is preliminary data.</text>
</comment>
<dbReference type="AlphaFoldDB" id="A0A4R0RL91"/>
<dbReference type="SUPFAM" id="SSF53448">
    <property type="entry name" value="Nucleotide-diphospho-sugar transferases"/>
    <property type="match status" value="1"/>
</dbReference>
<keyword evidence="1" id="KW-0472">Membrane</keyword>
<name>A0A4R0RL91_9APHY</name>
<dbReference type="EMBL" id="RWJN01000123">
    <property type="protein sequence ID" value="TCD66735.1"/>
    <property type="molecule type" value="Genomic_DNA"/>
</dbReference>
<proteinExistence type="predicted"/>
<dbReference type="InterPro" id="IPR050587">
    <property type="entry name" value="GNT1/Glycosyltrans_8"/>
</dbReference>
<dbReference type="InterPro" id="IPR029044">
    <property type="entry name" value="Nucleotide-diphossugar_trans"/>
</dbReference>
<feature type="non-terminal residue" evidence="2">
    <location>
        <position position="251"/>
    </location>
</feature>